<dbReference type="EMBL" id="MPUH01001506">
    <property type="protein sequence ID" value="OMJ67389.1"/>
    <property type="molecule type" value="Genomic_DNA"/>
</dbReference>
<reference evidence="1 2" key="1">
    <citation type="submission" date="2016-11" db="EMBL/GenBank/DDBJ databases">
        <title>The macronuclear genome of Stentor coeruleus: a giant cell with tiny introns.</title>
        <authorList>
            <person name="Slabodnick M."/>
            <person name="Ruby J.G."/>
            <person name="Reiff S.B."/>
            <person name="Swart E.C."/>
            <person name="Gosai S."/>
            <person name="Prabakaran S."/>
            <person name="Witkowska E."/>
            <person name="Larue G.E."/>
            <person name="Fisher S."/>
            <person name="Freeman R.M."/>
            <person name="Gunawardena J."/>
            <person name="Chu W."/>
            <person name="Stover N.A."/>
            <person name="Gregory B.D."/>
            <person name="Nowacki M."/>
            <person name="Derisi J."/>
            <person name="Roy S.W."/>
            <person name="Marshall W.F."/>
            <person name="Sood P."/>
        </authorList>
    </citation>
    <scope>NUCLEOTIDE SEQUENCE [LARGE SCALE GENOMIC DNA]</scope>
    <source>
        <strain evidence="1">WM001</strain>
    </source>
</reference>
<sequence>MSMETRFLSVSNKTFDYKLPLIKHTYGYNYASNPVIRRIKMPKLRNRLDLDVTFSISIKGLSDTISKIKNKKSTFQKTQGSTQYLNFPKNLRFNYKKKEPLPQIVSENKTDDKFELSGWDIN</sequence>
<gene>
    <name evidence="1" type="ORF">SteCoe_35457</name>
</gene>
<protein>
    <submittedName>
        <fullName evidence="1">Uncharacterized protein</fullName>
    </submittedName>
</protein>
<name>A0A1R2AS93_9CILI</name>
<organism evidence="1 2">
    <name type="scientific">Stentor coeruleus</name>
    <dbReference type="NCBI Taxonomy" id="5963"/>
    <lineage>
        <taxon>Eukaryota</taxon>
        <taxon>Sar</taxon>
        <taxon>Alveolata</taxon>
        <taxon>Ciliophora</taxon>
        <taxon>Postciliodesmatophora</taxon>
        <taxon>Heterotrichea</taxon>
        <taxon>Heterotrichida</taxon>
        <taxon>Stentoridae</taxon>
        <taxon>Stentor</taxon>
    </lineage>
</organism>
<evidence type="ECO:0000313" key="2">
    <source>
        <dbReference type="Proteomes" id="UP000187209"/>
    </source>
</evidence>
<comment type="caution">
    <text evidence="1">The sequence shown here is derived from an EMBL/GenBank/DDBJ whole genome shotgun (WGS) entry which is preliminary data.</text>
</comment>
<dbReference type="AlphaFoldDB" id="A0A1R2AS93"/>
<keyword evidence="2" id="KW-1185">Reference proteome</keyword>
<accession>A0A1R2AS93</accession>
<dbReference type="Proteomes" id="UP000187209">
    <property type="component" value="Unassembled WGS sequence"/>
</dbReference>
<proteinExistence type="predicted"/>
<evidence type="ECO:0000313" key="1">
    <source>
        <dbReference type="EMBL" id="OMJ67389.1"/>
    </source>
</evidence>